<evidence type="ECO:0000256" key="1">
    <source>
        <dbReference type="SAM" id="MobiDB-lite"/>
    </source>
</evidence>
<evidence type="ECO:0000313" key="3">
    <source>
        <dbReference type="EMBL" id="CAE6970357.1"/>
    </source>
</evidence>
<name>A0A812I4B3_9DINO</name>
<organism evidence="3 4">
    <name type="scientific">Symbiodinium natans</name>
    <dbReference type="NCBI Taxonomy" id="878477"/>
    <lineage>
        <taxon>Eukaryota</taxon>
        <taxon>Sar</taxon>
        <taxon>Alveolata</taxon>
        <taxon>Dinophyceae</taxon>
        <taxon>Suessiales</taxon>
        <taxon>Symbiodiniaceae</taxon>
        <taxon>Symbiodinium</taxon>
    </lineage>
</organism>
<comment type="caution">
    <text evidence="3">The sequence shown here is derived from an EMBL/GenBank/DDBJ whole genome shotgun (WGS) entry which is preliminary data.</text>
</comment>
<evidence type="ECO:0000313" key="4">
    <source>
        <dbReference type="Proteomes" id="UP000604046"/>
    </source>
</evidence>
<dbReference type="Gene3D" id="2.60.20.10">
    <property type="entry name" value="Crystallins"/>
    <property type="match status" value="1"/>
</dbReference>
<keyword evidence="4" id="KW-1185">Reference proteome</keyword>
<protein>
    <submittedName>
        <fullName evidence="3">Uncharacterized protein</fullName>
    </submittedName>
</protein>
<proteinExistence type="predicted"/>
<feature type="signal peptide" evidence="2">
    <location>
        <begin position="1"/>
        <end position="19"/>
    </location>
</feature>
<evidence type="ECO:0000256" key="2">
    <source>
        <dbReference type="SAM" id="SignalP"/>
    </source>
</evidence>
<feature type="compositionally biased region" description="Polar residues" evidence="1">
    <location>
        <begin position="100"/>
        <end position="109"/>
    </location>
</feature>
<feature type="region of interest" description="Disordered" evidence="1">
    <location>
        <begin position="77"/>
        <end position="121"/>
    </location>
</feature>
<sequence length="227" mass="24239">MRCVAAVLLLSALAARSAAASGDCAEAESPSGRSSSLALLQHPGSKGAVSKAVGEEEDQRYTRLVENMEKILAQVWTSQRSGGSKQAPGDPDEFEEGLGETSQKSSSLLQEGPERRRRTTDWQASSACNILIFQDVDWARSSGWRSDAVRNGECQAVVDYLDNGVSSGVFMASAGCKLTAYDASGCSGTSVEIVDARNESRAKVRLLNDFPDTIGWNDQISSFQCAC</sequence>
<accession>A0A812I4B3</accession>
<feature type="region of interest" description="Disordered" evidence="1">
    <location>
        <begin position="24"/>
        <end position="56"/>
    </location>
</feature>
<gene>
    <name evidence="3" type="ORF">SNAT2548_LOCUS2475</name>
</gene>
<feature type="chain" id="PRO_5032793916" evidence="2">
    <location>
        <begin position="20"/>
        <end position="227"/>
    </location>
</feature>
<dbReference type="AlphaFoldDB" id="A0A812I4B3"/>
<dbReference type="OrthoDB" id="10663016at2759"/>
<dbReference type="Proteomes" id="UP000604046">
    <property type="component" value="Unassembled WGS sequence"/>
</dbReference>
<reference evidence="3" key="1">
    <citation type="submission" date="2021-02" db="EMBL/GenBank/DDBJ databases">
        <authorList>
            <person name="Dougan E. K."/>
            <person name="Rhodes N."/>
            <person name="Thang M."/>
            <person name="Chan C."/>
        </authorList>
    </citation>
    <scope>NUCLEOTIDE SEQUENCE</scope>
</reference>
<keyword evidence="2" id="KW-0732">Signal</keyword>
<dbReference type="EMBL" id="CAJNDS010000147">
    <property type="protein sequence ID" value="CAE6970357.1"/>
    <property type="molecule type" value="Genomic_DNA"/>
</dbReference>